<sequence length="400" mass="43974">MTKILNLYKQAYGGLSEPAWMLAVVMLINRAGSMVLPFLSIYLTQSLKFGIRETGIVLASYGLGAMAGSLLGGWLSDRIGNFLVQFLSLVLGGIFFLFLPLITEFEWLTVAVFLVSMTVESLRPANTASIASYSKPENLTRSYSLNRMAINLGFSIGPALGGILASHSYELLFYADGLTCISAGIFFFVYFRNKTPRKVKEVPHTSEALKDKSPYLDYSFLLFVLLVAGYAMVFFQLFNTIPIFYRESHHLSEGTIGILLGLNGLIVFLFEMILVHHFEKRVTIMKMIVIGTSLCGVSYAVLNVAGGISLLIVAVILLSFAEIMAMPFMVTHVINKAGKGNQGSYIGLYSLAWASAFTLAPFLGTRVVAGAGFDILWWSCAGMSILLSLLFYFSLRKQNS</sequence>
<evidence type="ECO:0000256" key="6">
    <source>
        <dbReference type="ARBA" id="ARBA00023136"/>
    </source>
</evidence>
<evidence type="ECO:0000256" key="3">
    <source>
        <dbReference type="ARBA" id="ARBA00022475"/>
    </source>
</evidence>
<keyword evidence="5 7" id="KW-1133">Transmembrane helix</keyword>
<dbReference type="EMBL" id="SMLW01000419">
    <property type="protein sequence ID" value="MTI24476.1"/>
    <property type="molecule type" value="Genomic_DNA"/>
</dbReference>
<feature type="transmembrane region" description="Helical" evidence="7">
    <location>
        <begin position="282"/>
        <end position="302"/>
    </location>
</feature>
<feature type="transmembrane region" description="Helical" evidence="7">
    <location>
        <begin position="308"/>
        <end position="334"/>
    </location>
</feature>
<protein>
    <submittedName>
        <fullName evidence="9">MFS transporter</fullName>
    </submittedName>
</protein>
<feature type="transmembrane region" description="Helical" evidence="7">
    <location>
        <begin position="20"/>
        <end position="43"/>
    </location>
</feature>
<name>A0ABW9RLB0_9BACT</name>
<feature type="transmembrane region" description="Helical" evidence="7">
    <location>
        <begin position="55"/>
        <end position="76"/>
    </location>
</feature>
<dbReference type="PANTHER" id="PTHR23517:SF2">
    <property type="entry name" value="MULTIDRUG RESISTANCE PROTEIN MDTH"/>
    <property type="match status" value="1"/>
</dbReference>
<dbReference type="SUPFAM" id="SSF103473">
    <property type="entry name" value="MFS general substrate transporter"/>
    <property type="match status" value="1"/>
</dbReference>
<dbReference type="CDD" id="cd17329">
    <property type="entry name" value="MFS_MdtH_MDR_like"/>
    <property type="match status" value="1"/>
</dbReference>
<feature type="transmembrane region" description="Helical" evidence="7">
    <location>
        <begin position="375"/>
        <end position="395"/>
    </location>
</feature>
<dbReference type="InterPro" id="IPR036259">
    <property type="entry name" value="MFS_trans_sf"/>
</dbReference>
<evidence type="ECO:0000313" key="9">
    <source>
        <dbReference type="EMBL" id="MTI24476.1"/>
    </source>
</evidence>
<dbReference type="PANTHER" id="PTHR23517">
    <property type="entry name" value="RESISTANCE PROTEIN MDTM, PUTATIVE-RELATED-RELATED"/>
    <property type="match status" value="1"/>
</dbReference>
<reference evidence="9 10" key="1">
    <citation type="submission" date="2019-02" db="EMBL/GenBank/DDBJ databases">
        <authorList>
            <person name="Goldberg S.R."/>
            <person name="Haltli B.A."/>
            <person name="Correa H."/>
            <person name="Russell K.G."/>
        </authorList>
    </citation>
    <scope>NUCLEOTIDE SEQUENCE [LARGE SCALE GENOMIC DNA]</scope>
    <source>
        <strain evidence="9 10">JCM 16186</strain>
    </source>
</reference>
<accession>A0ABW9RLB0</accession>
<dbReference type="Proteomes" id="UP000798808">
    <property type="component" value="Unassembled WGS sequence"/>
</dbReference>
<comment type="caution">
    <text evidence="9">The sequence shown here is derived from an EMBL/GenBank/DDBJ whole genome shotgun (WGS) entry which is preliminary data.</text>
</comment>
<evidence type="ECO:0000256" key="2">
    <source>
        <dbReference type="ARBA" id="ARBA00022448"/>
    </source>
</evidence>
<comment type="subcellular location">
    <subcellularLocation>
        <location evidence="1">Cell membrane</location>
        <topology evidence="1">Multi-pass membrane protein</topology>
    </subcellularLocation>
</comment>
<dbReference type="Pfam" id="PF07690">
    <property type="entry name" value="MFS_1"/>
    <property type="match status" value="1"/>
</dbReference>
<feature type="transmembrane region" description="Helical" evidence="7">
    <location>
        <begin position="148"/>
        <end position="165"/>
    </location>
</feature>
<evidence type="ECO:0000259" key="8">
    <source>
        <dbReference type="PROSITE" id="PS50850"/>
    </source>
</evidence>
<evidence type="ECO:0000256" key="5">
    <source>
        <dbReference type="ARBA" id="ARBA00022989"/>
    </source>
</evidence>
<dbReference type="InterPro" id="IPR050171">
    <property type="entry name" value="MFS_Transporters"/>
</dbReference>
<feature type="domain" description="Major facilitator superfamily (MFS) profile" evidence="8">
    <location>
        <begin position="1"/>
        <end position="399"/>
    </location>
</feature>
<feature type="transmembrane region" description="Helical" evidence="7">
    <location>
        <begin position="256"/>
        <end position="275"/>
    </location>
</feature>
<evidence type="ECO:0000313" key="10">
    <source>
        <dbReference type="Proteomes" id="UP000798808"/>
    </source>
</evidence>
<evidence type="ECO:0000256" key="1">
    <source>
        <dbReference type="ARBA" id="ARBA00004651"/>
    </source>
</evidence>
<feature type="transmembrane region" description="Helical" evidence="7">
    <location>
        <begin position="82"/>
        <end position="102"/>
    </location>
</feature>
<dbReference type="RefSeq" id="WP_155170499.1">
    <property type="nucleotide sequence ID" value="NZ_BAAAFL010000012.1"/>
</dbReference>
<dbReference type="PROSITE" id="PS50850">
    <property type="entry name" value="MFS"/>
    <property type="match status" value="1"/>
</dbReference>
<organism evidence="9 10">
    <name type="scientific">Fulvivirga kasyanovii</name>
    <dbReference type="NCBI Taxonomy" id="396812"/>
    <lineage>
        <taxon>Bacteria</taxon>
        <taxon>Pseudomonadati</taxon>
        <taxon>Bacteroidota</taxon>
        <taxon>Cytophagia</taxon>
        <taxon>Cytophagales</taxon>
        <taxon>Fulvivirgaceae</taxon>
        <taxon>Fulvivirga</taxon>
    </lineage>
</organism>
<feature type="transmembrane region" description="Helical" evidence="7">
    <location>
        <begin position="346"/>
        <end position="363"/>
    </location>
</feature>
<keyword evidence="3" id="KW-1003">Cell membrane</keyword>
<keyword evidence="4 7" id="KW-0812">Transmembrane</keyword>
<feature type="transmembrane region" description="Helical" evidence="7">
    <location>
        <begin position="220"/>
        <end position="244"/>
    </location>
</feature>
<evidence type="ECO:0000256" key="4">
    <source>
        <dbReference type="ARBA" id="ARBA00022692"/>
    </source>
</evidence>
<evidence type="ECO:0000256" key="7">
    <source>
        <dbReference type="SAM" id="Phobius"/>
    </source>
</evidence>
<proteinExistence type="predicted"/>
<gene>
    <name evidence="9" type="ORF">E1163_05905</name>
</gene>
<keyword evidence="6 7" id="KW-0472">Membrane</keyword>
<dbReference type="InterPro" id="IPR011701">
    <property type="entry name" value="MFS"/>
</dbReference>
<dbReference type="InterPro" id="IPR020846">
    <property type="entry name" value="MFS_dom"/>
</dbReference>
<keyword evidence="2" id="KW-0813">Transport</keyword>
<feature type="transmembrane region" description="Helical" evidence="7">
    <location>
        <begin position="171"/>
        <end position="191"/>
    </location>
</feature>
<keyword evidence="10" id="KW-1185">Reference proteome</keyword>
<dbReference type="Gene3D" id="1.20.1250.20">
    <property type="entry name" value="MFS general substrate transporter like domains"/>
    <property type="match status" value="1"/>
</dbReference>